<evidence type="ECO:0000313" key="2">
    <source>
        <dbReference type="Proteomes" id="UP000297608"/>
    </source>
</evidence>
<evidence type="ECO:0000313" key="1">
    <source>
        <dbReference type="EMBL" id="TFB87586.1"/>
    </source>
</evidence>
<dbReference type="PIRSF" id="PIRSF015278">
    <property type="entry name" value="UCP015278"/>
    <property type="match status" value="1"/>
</dbReference>
<dbReference type="RefSeq" id="WP_134534740.1">
    <property type="nucleotide sequence ID" value="NZ_SOFG01000011.1"/>
</dbReference>
<reference evidence="1 2" key="1">
    <citation type="submission" date="2019-03" db="EMBL/GenBank/DDBJ databases">
        <title>Genomics of glacier-inhabiting Cryobacterium strains.</title>
        <authorList>
            <person name="Liu Q."/>
            <person name="Xin Y.-H."/>
        </authorList>
    </citation>
    <scope>NUCLEOTIDE SEQUENCE [LARGE SCALE GENOMIC DNA]</scope>
    <source>
        <strain evidence="1 2">MDB2-B</strain>
    </source>
</reference>
<protein>
    <submittedName>
        <fullName evidence="1">DUF2247 family protein</fullName>
    </submittedName>
</protein>
<organism evidence="1 2">
    <name type="scientific">Cryobacterium algoricola</name>
    <dbReference type="NCBI Taxonomy" id="1259183"/>
    <lineage>
        <taxon>Bacteria</taxon>
        <taxon>Bacillati</taxon>
        <taxon>Actinomycetota</taxon>
        <taxon>Actinomycetes</taxon>
        <taxon>Micrococcales</taxon>
        <taxon>Microbacteriaceae</taxon>
        <taxon>Cryobacterium</taxon>
    </lineage>
</organism>
<sequence>MSDDLVKFAIPAEFVTARVLVTPGELVHGYRHGWLSDRAVVDVALATFEAGASLPSAVEELAFLLSDDLGRVPALVEDLARSSVDEQDPGEVWLFLALAWVCEHCSEYLEPLQVVEMLYADFNYPEEIEGLVRFMPRPQGAAGGYGAIEQRWEDFVSRKSAQYRARGSQPALARHNERGHL</sequence>
<accession>A0ABY2IDB9</accession>
<proteinExistence type="predicted"/>
<gene>
    <name evidence="1" type="ORF">E3O44_10875</name>
</gene>
<comment type="caution">
    <text evidence="1">The sequence shown here is derived from an EMBL/GenBank/DDBJ whole genome shotgun (WGS) entry which is preliminary data.</text>
</comment>
<keyword evidence="2" id="KW-1185">Reference proteome</keyword>
<name>A0ABY2IDB9_9MICO</name>
<dbReference type="Pfam" id="PF10004">
    <property type="entry name" value="DUF2247"/>
    <property type="match status" value="1"/>
</dbReference>
<dbReference type="Proteomes" id="UP000297608">
    <property type="component" value="Unassembled WGS sequence"/>
</dbReference>
<dbReference type="EMBL" id="SOFG01000011">
    <property type="protein sequence ID" value="TFB87586.1"/>
    <property type="molecule type" value="Genomic_DNA"/>
</dbReference>
<dbReference type="InterPro" id="IPR016630">
    <property type="entry name" value="UCP015278"/>
</dbReference>